<dbReference type="InterPro" id="IPR011990">
    <property type="entry name" value="TPR-like_helical_dom_sf"/>
</dbReference>
<accession>A6GBA7</accession>
<comment type="caution">
    <text evidence="7">The sequence shown here is derived from an EMBL/GenBank/DDBJ whole genome shotgun (WGS) entry which is preliminary data.</text>
</comment>
<evidence type="ECO:0000313" key="8">
    <source>
        <dbReference type="Proteomes" id="UP000005801"/>
    </source>
</evidence>
<evidence type="ECO:0000256" key="5">
    <source>
        <dbReference type="SAM" id="MobiDB-lite"/>
    </source>
</evidence>
<dbReference type="OrthoDB" id="5477892at2"/>
<dbReference type="SMART" id="SM00028">
    <property type="entry name" value="TPR"/>
    <property type="match status" value="6"/>
</dbReference>
<dbReference type="InterPro" id="IPR051012">
    <property type="entry name" value="CellSynth/LPSAsmb/PSIAsmb"/>
</dbReference>
<proteinExistence type="predicted"/>
<evidence type="ECO:0000313" key="7">
    <source>
        <dbReference type="EMBL" id="EDM76816.1"/>
    </source>
</evidence>
<feature type="repeat" description="TPR" evidence="3">
    <location>
        <begin position="345"/>
        <end position="378"/>
    </location>
</feature>
<evidence type="ECO:0000256" key="1">
    <source>
        <dbReference type="ARBA" id="ARBA00022737"/>
    </source>
</evidence>
<evidence type="ECO:0000256" key="2">
    <source>
        <dbReference type="ARBA" id="ARBA00022803"/>
    </source>
</evidence>
<dbReference type="InterPro" id="IPR019734">
    <property type="entry name" value="TPR_rpt"/>
</dbReference>
<evidence type="ECO:0000256" key="6">
    <source>
        <dbReference type="SAM" id="SignalP"/>
    </source>
</evidence>
<dbReference type="Proteomes" id="UP000005801">
    <property type="component" value="Unassembled WGS sequence"/>
</dbReference>
<dbReference type="Gene3D" id="1.25.40.10">
    <property type="entry name" value="Tetratricopeptide repeat domain"/>
    <property type="match status" value="4"/>
</dbReference>
<keyword evidence="2 3" id="KW-0802">TPR repeat</keyword>
<name>A6GBA7_9BACT</name>
<feature type="region of interest" description="Disordered" evidence="5">
    <location>
        <begin position="27"/>
        <end position="62"/>
    </location>
</feature>
<gene>
    <name evidence="7" type="ORF">PPSIR1_04388</name>
</gene>
<protein>
    <submittedName>
        <fullName evidence="7">TPR domain protein</fullName>
    </submittedName>
</protein>
<reference evidence="7 8" key="1">
    <citation type="submission" date="2007-06" db="EMBL/GenBank/DDBJ databases">
        <authorList>
            <person name="Shimkets L."/>
            <person name="Ferriera S."/>
            <person name="Johnson J."/>
            <person name="Kravitz S."/>
            <person name="Beeson K."/>
            <person name="Sutton G."/>
            <person name="Rogers Y.-H."/>
            <person name="Friedman R."/>
            <person name="Frazier M."/>
            <person name="Venter J.C."/>
        </authorList>
    </citation>
    <scope>NUCLEOTIDE SEQUENCE [LARGE SCALE GENOMIC DNA]</scope>
    <source>
        <strain evidence="7 8">SIR-1</strain>
    </source>
</reference>
<dbReference type="Pfam" id="PF13174">
    <property type="entry name" value="TPR_6"/>
    <property type="match status" value="1"/>
</dbReference>
<dbReference type="RefSeq" id="WP_006973998.1">
    <property type="nucleotide sequence ID" value="NZ_ABCS01000057.1"/>
</dbReference>
<dbReference type="EMBL" id="ABCS01000057">
    <property type="protein sequence ID" value="EDM76816.1"/>
    <property type="molecule type" value="Genomic_DNA"/>
</dbReference>
<dbReference type="PANTHER" id="PTHR45586">
    <property type="entry name" value="TPR REPEAT-CONTAINING PROTEIN PA4667"/>
    <property type="match status" value="1"/>
</dbReference>
<keyword evidence="1" id="KW-0677">Repeat</keyword>
<organism evidence="7 8">
    <name type="scientific">Plesiocystis pacifica SIR-1</name>
    <dbReference type="NCBI Taxonomy" id="391625"/>
    <lineage>
        <taxon>Bacteria</taxon>
        <taxon>Pseudomonadati</taxon>
        <taxon>Myxococcota</taxon>
        <taxon>Polyangia</taxon>
        <taxon>Nannocystales</taxon>
        <taxon>Nannocystaceae</taxon>
        <taxon>Plesiocystis</taxon>
    </lineage>
</organism>
<feature type="signal peptide" evidence="6">
    <location>
        <begin position="1"/>
        <end position="30"/>
    </location>
</feature>
<feature type="chain" id="PRO_5002695354" evidence="6">
    <location>
        <begin position="31"/>
        <end position="1013"/>
    </location>
</feature>
<evidence type="ECO:0000256" key="4">
    <source>
        <dbReference type="SAM" id="Coils"/>
    </source>
</evidence>
<keyword evidence="8" id="KW-1185">Reference proteome</keyword>
<evidence type="ECO:0000256" key="3">
    <source>
        <dbReference type="PROSITE-ProRule" id="PRU00339"/>
    </source>
</evidence>
<dbReference type="STRING" id="391625.PPSIR1_04388"/>
<dbReference type="SUPFAM" id="SSF48452">
    <property type="entry name" value="TPR-like"/>
    <property type="match status" value="1"/>
</dbReference>
<keyword evidence="6" id="KW-0732">Signal</keyword>
<dbReference type="Pfam" id="PF13432">
    <property type="entry name" value="TPR_16"/>
    <property type="match status" value="3"/>
</dbReference>
<feature type="coiled-coil region" evidence="4">
    <location>
        <begin position="202"/>
        <end position="300"/>
    </location>
</feature>
<dbReference type="eggNOG" id="COG0457">
    <property type="taxonomic scope" value="Bacteria"/>
</dbReference>
<keyword evidence="4" id="KW-0175">Coiled coil</keyword>
<sequence>MSVLGARARRRLLVATAGLLSLGLAGASGAAPPADPLPAPDLNDAGSLPDLAEEGGSETGSELEMLDPEEQRQLEFDNHLGQAKRAYQQHRYDESVAEYTAALELFDGDPEALLGRALAHKADPEKGSRCPTQAIEDLTLLEVYDPRGLWLEERDTAVEWMGLEACVDVYLTERRTIAEELTKLERKDKERPEDIRMTAAQLRRSEADLARNEQQARRHLQAATEHLVRYRDECEADERKPELAAMQLEAEIYERLEQAEAAIEAYERIATTHPDDPQAVSAANKQIAELRLELQVARIQELQGGEPTPEAEAAYNRGLSALRGGKLDTARAQLQQAVDESPWYPRAHYYLGEVHARQEHFPEAVESFKRAIAMERYDYAAHMALGLLYKKEFSGAEDEQARVHLDLALRLRPDLYVLHFHLGELYARSDKEQAIGHFRRFRELCDADDPKRAAAKDAILALQREVEEAEPFVPPPPPSNVDRLDPALYRLISEAYVLGAEHGEWDRAEKLLINGLKQFPDETALLNILAQVVDAQGEGGRARAFWEDSLRVDPNQMEVNERLGLMLANSKDGRDYLRRAADLGSVIARYRLAELLWDSYDPQDLWNASEELDIYLREAGPYDVYWDSANALRKHMDDTFRKIYAGVGFAGVFLLSFPLGLIWRRVRGSSLKQMLQHAPTSFPEVARILSLIRHEILKHNTTLLSDVGRALEMDEPDAEARATLLARRLFGEAGDADHGEPGEYGSGERRGIYGRFLGYVRELEQVGRAHGVTLNLRRKDPTFKAMLRAFDDVAGKAKWLRHPGGLRPSKKLELARVLLRAGDVLGRRAFDRLSDIIRKLCIAKVDGEFIAGVYEEVATEGKFAKLDIGPAQVEGQGEKVRIFPSDLHDILANVLRNSLMSSAMYAQPPIALGVELETELDDITGLATLAIRIKDRSPERLTNEMLRGRYVERGMGITADLLSRYDGSIAVEPEPGWEKAVVLRFFALEEDEAVAGDEIPRAEDLGPAVPAHS</sequence>
<dbReference type="PROSITE" id="PS50005">
    <property type="entry name" value="TPR"/>
    <property type="match status" value="1"/>
</dbReference>
<dbReference type="AlphaFoldDB" id="A6GBA7"/>
<dbReference type="PANTHER" id="PTHR45586:SF1">
    <property type="entry name" value="LIPOPOLYSACCHARIDE ASSEMBLY PROTEIN B"/>
    <property type="match status" value="1"/>
</dbReference>